<dbReference type="InterPro" id="IPR002429">
    <property type="entry name" value="CcO_II-like_C"/>
</dbReference>
<dbReference type="EMBL" id="SMGK01000001">
    <property type="protein sequence ID" value="TCK75037.1"/>
    <property type="molecule type" value="Genomic_DNA"/>
</dbReference>
<dbReference type="Proteomes" id="UP000295210">
    <property type="component" value="Unassembled WGS sequence"/>
</dbReference>
<comment type="caution">
    <text evidence="10">The sequence shown here is derived from an EMBL/GenBank/DDBJ whole genome shotgun (WGS) entry which is preliminary data.</text>
</comment>
<dbReference type="InterPro" id="IPR045187">
    <property type="entry name" value="CcO_II"/>
</dbReference>
<accession>A0A4R1LBV1</accession>
<evidence type="ECO:0000313" key="11">
    <source>
        <dbReference type="Proteomes" id="UP000295210"/>
    </source>
</evidence>
<dbReference type="GO" id="GO:0016020">
    <property type="term" value="C:membrane"/>
    <property type="evidence" value="ECO:0007669"/>
    <property type="project" value="UniProtKB-SubCell"/>
</dbReference>
<dbReference type="PANTHER" id="PTHR22888">
    <property type="entry name" value="CYTOCHROME C OXIDASE, SUBUNIT II"/>
    <property type="match status" value="1"/>
</dbReference>
<evidence type="ECO:0000256" key="6">
    <source>
        <dbReference type="ARBA" id="ARBA00023008"/>
    </source>
</evidence>
<dbReference type="PROSITE" id="PS50857">
    <property type="entry name" value="COX2_CUA"/>
    <property type="match status" value="1"/>
</dbReference>
<dbReference type="InterPro" id="IPR008972">
    <property type="entry name" value="Cupredoxin"/>
</dbReference>
<keyword evidence="3" id="KW-0813">Transport</keyword>
<comment type="similarity">
    <text evidence="2">Belongs to the cytochrome c oxidase subunit 2 family.</text>
</comment>
<reference evidence="10 11" key="1">
    <citation type="submission" date="2019-03" db="EMBL/GenBank/DDBJ databases">
        <title>Genomic Encyclopedia of Type Strains, Phase IV (KMG-IV): sequencing the most valuable type-strain genomes for metagenomic binning, comparative biology and taxonomic classification.</title>
        <authorList>
            <person name="Goeker M."/>
        </authorList>
    </citation>
    <scope>NUCLEOTIDE SEQUENCE [LARGE SCALE GENOMIC DNA]</scope>
    <source>
        <strain evidence="10 11">DSM 103428</strain>
    </source>
</reference>
<feature type="chain" id="PRO_5020380198" evidence="8">
    <location>
        <begin position="26"/>
        <end position="118"/>
    </location>
</feature>
<sequence length="118" mass="13116">MNFPCRVLLLLLLPCFLFLPAESHAEHPRVITIHAKKYAFIPSEITLKKGETVTLDLISEDVAHGLSVKELGIHADMPKGRLVKITVTPDTIGDFKGQCSRFCGTGHRSMHFVVHVVE</sequence>
<keyword evidence="11" id="KW-1185">Reference proteome</keyword>
<proteinExistence type="inferred from homology"/>
<dbReference type="InterPro" id="IPR001505">
    <property type="entry name" value="Copper_CuA"/>
</dbReference>
<dbReference type="Pfam" id="PF00116">
    <property type="entry name" value="COX2"/>
    <property type="match status" value="1"/>
</dbReference>
<dbReference type="AlphaFoldDB" id="A0A4R1LBV1"/>
<feature type="domain" description="Cytochrome oxidase subunit II copper A binding" evidence="9">
    <location>
        <begin position="1"/>
        <end position="118"/>
    </location>
</feature>
<dbReference type="GO" id="GO:0004129">
    <property type="term" value="F:cytochrome-c oxidase activity"/>
    <property type="evidence" value="ECO:0007669"/>
    <property type="project" value="InterPro"/>
</dbReference>
<protein>
    <submittedName>
        <fullName evidence="10">Cytochrome c oxidase subunit 2</fullName>
    </submittedName>
</protein>
<evidence type="ECO:0000256" key="1">
    <source>
        <dbReference type="ARBA" id="ARBA00004370"/>
    </source>
</evidence>
<name>A0A4R1LBV1_9BACT</name>
<evidence type="ECO:0000259" key="9">
    <source>
        <dbReference type="PROSITE" id="PS50857"/>
    </source>
</evidence>
<evidence type="ECO:0000256" key="5">
    <source>
        <dbReference type="ARBA" id="ARBA00022982"/>
    </source>
</evidence>
<dbReference type="GO" id="GO:0042773">
    <property type="term" value="P:ATP synthesis coupled electron transport"/>
    <property type="evidence" value="ECO:0007669"/>
    <property type="project" value="TreeGrafter"/>
</dbReference>
<keyword evidence="5" id="KW-0249">Electron transport</keyword>
<keyword evidence="4" id="KW-0479">Metal-binding</keyword>
<organism evidence="10 11">
    <name type="scientific">Acidipila rosea</name>
    <dbReference type="NCBI Taxonomy" id="768535"/>
    <lineage>
        <taxon>Bacteria</taxon>
        <taxon>Pseudomonadati</taxon>
        <taxon>Acidobacteriota</taxon>
        <taxon>Terriglobia</taxon>
        <taxon>Terriglobales</taxon>
        <taxon>Acidobacteriaceae</taxon>
        <taxon>Acidipila</taxon>
    </lineage>
</organism>
<evidence type="ECO:0000313" key="10">
    <source>
        <dbReference type="EMBL" id="TCK75037.1"/>
    </source>
</evidence>
<evidence type="ECO:0000256" key="7">
    <source>
        <dbReference type="ARBA" id="ARBA00023136"/>
    </source>
</evidence>
<gene>
    <name evidence="10" type="ORF">C7378_0016</name>
</gene>
<dbReference type="PROSITE" id="PS00078">
    <property type="entry name" value="COX2"/>
    <property type="match status" value="1"/>
</dbReference>
<evidence type="ECO:0000256" key="4">
    <source>
        <dbReference type="ARBA" id="ARBA00022723"/>
    </source>
</evidence>
<keyword evidence="6" id="KW-0186">Copper</keyword>
<dbReference type="RefSeq" id="WP_131990499.1">
    <property type="nucleotide sequence ID" value="NZ_SMGK01000001.1"/>
</dbReference>
<keyword evidence="7" id="KW-0472">Membrane</keyword>
<dbReference type="Gene3D" id="2.60.40.420">
    <property type="entry name" value="Cupredoxins - blue copper proteins"/>
    <property type="match status" value="1"/>
</dbReference>
<dbReference type="PANTHER" id="PTHR22888:SF9">
    <property type="entry name" value="CYTOCHROME C OXIDASE SUBUNIT 2"/>
    <property type="match status" value="1"/>
</dbReference>
<evidence type="ECO:0000256" key="3">
    <source>
        <dbReference type="ARBA" id="ARBA00022448"/>
    </source>
</evidence>
<evidence type="ECO:0000256" key="2">
    <source>
        <dbReference type="ARBA" id="ARBA00007866"/>
    </source>
</evidence>
<dbReference type="OrthoDB" id="279535at2"/>
<dbReference type="GO" id="GO:0005507">
    <property type="term" value="F:copper ion binding"/>
    <property type="evidence" value="ECO:0007669"/>
    <property type="project" value="InterPro"/>
</dbReference>
<dbReference type="SUPFAM" id="SSF49503">
    <property type="entry name" value="Cupredoxins"/>
    <property type="match status" value="1"/>
</dbReference>
<keyword evidence="8" id="KW-0732">Signal</keyword>
<comment type="subcellular location">
    <subcellularLocation>
        <location evidence="1">Membrane</location>
    </subcellularLocation>
</comment>
<feature type="signal peptide" evidence="8">
    <location>
        <begin position="1"/>
        <end position="25"/>
    </location>
</feature>
<evidence type="ECO:0000256" key="8">
    <source>
        <dbReference type="SAM" id="SignalP"/>
    </source>
</evidence>